<protein>
    <submittedName>
        <fullName evidence="2">Uncharacterized protein</fullName>
    </submittedName>
</protein>
<reference evidence="2 3" key="1">
    <citation type="submission" date="2015-09" db="EMBL/GenBank/DDBJ databases">
        <title>Draft genome of the parasitic nematode Teladorsagia circumcincta isolate WARC Sus (inbred).</title>
        <authorList>
            <person name="Mitreva M."/>
        </authorList>
    </citation>
    <scope>NUCLEOTIDE SEQUENCE [LARGE SCALE GENOMIC DNA]</scope>
    <source>
        <strain evidence="2 3">S</strain>
    </source>
</reference>
<gene>
    <name evidence="2" type="ORF">TELCIR_24363</name>
</gene>
<proteinExistence type="predicted"/>
<feature type="compositionally biased region" description="Polar residues" evidence="1">
    <location>
        <begin position="1"/>
        <end position="21"/>
    </location>
</feature>
<dbReference type="AlphaFoldDB" id="A0A2G9T8R5"/>
<dbReference type="OrthoDB" id="550309at2759"/>
<name>A0A2G9T8R5_TELCI</name>
<dbReference type="EMBL" id="KZ398977">
    <property type="protein sequence ID" value="PIO54278.1"/>
    <property type="molecule type" value="Genomic_DNA"/>
</dbReference>
<evidence type="ECO:0000313" key="3">
    <source>
        <dbReference type="Proteomes" id="UP000230423"/>
    </source>
</evidence>
<keyword evidence="3" id="KW-1185">Reference proteome</keyword>
<evidence type="ECO:0000256" key="1">
    <source>
        <dbReference type="SAM" id="MobiDB-lite"/>
    </source>
</evidence>
<feature type="compositionally biased region" description="Polar residues" evidence="1">
    <location>
        <begin position="29"/>
        <end position="44"/>
    </location>
</feature>
<feature type="non-terminal residue" evidence="2">
    <location>
        <position position="1"/>
    </location>
</feature>
<evidence type="ECO:0000313" key="2">
    <source>
        <dbReference type="EMBL" id="PIO54278.1"/>
    </source>
</evidence>
<dbReference type="Proteomes" id="UP000230423">
    <property type="component" value="Unassembled WGS sequence"/>
</dbReference>
<sequence>LSPTLRISGSAASSATVSPENGSYAPKELSSSNGVLHKSQSVGSDLTHRGDDPRNGKRKLDDGGMSVSSAPSSGMKRTKTAIGSLASPGTPTVSVLAARKAVQSTKDLVGFRITFFLCLPAQLYSQQCLNKVFVFIQVGICDRFMGGFLERVGFTEWLLFERPYPAVWLFAIWQL</sequence>
<feature type="compositionally biased region" description="Basic and acidic residues" evidence="1">
    <location>
        <begin position="46"/>
        <end position="62"/>
    </location>
</feature>
<feature type="region of interest" description="Disordered" evidence="1">
    <location>
        <begin position="1"/>
        <end position="90"/>
    </location>
</feature>
<organism evidence="2 3">
    <name type="scientific">Teladorsagia circumcincta</name>
    <name type="common">Brown stomach worm</name>
    <name type="synonym">Ostertagia circumcincta</name>
    <dbReference type="NCBI Taxonomy" id="45464"/>
    <lineage>
        <taxon>Eukaryota</taxon>
        <taxon>Metazoa</taxon>
        <taxon>Ecdysozoa</taxon>
        <taxon>Nematoda</taxon>
        <taxon>Chromadorea</taxon>
        <taxon>Rhabditida</taxon>
        <taxon>Rhabditina</taxon>
        <taxon>Rhabditomorpha</taxon>
        <taxon>Strongyloidea</taxon>
        <taxon>Trichostrongylidae</taxon>
        <taxon>Teladorsagia</taxon>
    </lineage>
</organism>
<accession>A0A2G9T8R5</accession>